<dbReference type="Gene3D" id="3.10.170.10">
    <property type="match status" value="1"/>
</dbReference>
<dbReference type="EMBL" id="SZOH01005259">
    <property type="protein sequence ID" value="TKI80276.1"/>
    <property type="molecule type" value="Genomic_DNA"/>
</dbReference>
<feature type="non-terminal residue" evidence="1">
    <location>
        <position position="1"/>
    </location>
</feature>
<sequence length="101" mass="10905">YTRANDSFEDVMSYYHIDTLQRYIQSLGFKNINNRSIKVNVNGTTADNSFYSPTTKALTFGTGGVDDAEDAGIIAHEYGHSIQDNQVPGFGSSAEGGGMGE</sequence>
<name>A0A9X8ZYB6_BACCE</name>
<protein>
    <submittedName>
        <fullName evidence="1">Peptidase M36</fullName>
    </submittedName>
</protein>
<organism evidence="1 2">
    <name type="scientific">Bacillus cereus</name>
    <dbReference type="NCBI Taxonomy" id="1396"/>
    <lineage>
        <taxon>Bacteria</taxon>
        <taxon>Bacillati</taxon>
        <taxon>Bacillota</taxon>
        <taxon>Bacilli</taxon>
        <taxon>Bacillales</taxon>
        <taxon>Bacillaceae</taxon>
        <taxon>Bacillus</taxon>
        <taxon>Bacillus cereus group</taxon>
    </lineage>
</organism>
<dbReference type="SUPFAM" id="SSF55486">
    <property type="entry name" value="Metalloproteases ('zincins'), catalytic domain"/>
    <property type="match status" value="1"/>
</dbReference>
<dbReference type="PANTHER" id="PTHR33794">
    <property type="entry name" value="BACILLOLYSIN"/>
    <property type="match status" value="1"/>
</dbReference>
<comment type="caution">
    <text evidence="1">The sequence shown here is derived from an EMBL/GenBank/DDBJ whole genome shotgun (WGS) entry which is preliminary data.</text>
</comment>
<gene>
    <name evidence="1" type="ORF">FC695_43950</name>
</gene>
<dbReference type="PANTHER" id="PTHR33794:SF1">
    <property type="entry name" value="BACILLOLYSIN"/>
    <property type="match status" value="1"/>
</dbReference>
<evidence type="ECO:0000313" key="2">
    <source>
        <dbReference type="Proteomes" id="UP000308444"/>
    </source>
</evidence>
<evidence type="ECO:0000313" key="1">
    <source>
        <dbReference type="EMBL" id="TKI80276.1"/>
    </source>
</evidence>
<dbReference type="AlphaFoldDB" id="A0A9X8ZYB6"/>
<feature type="non-terminal residue" evidence="1">
    <location>
        <position position="101"/>
    </location>
</feature>
<dbReference type="Proteomes" id="UP000308444">
    <property type="component" value="Unassembled WGS sequence"/>
</dbReference>
<reference evidence="1 2" key="1">
    <citation type="journal article" date="2019" name="Environ. Microbiol.">
        <title>An active ?-lactamase is a part of an orchestrated cell wall stress resistance network of Bacillus subtilis and related rhizosphere species.</title>
        <authorList>
            <person name="Bucher T."/>
            <person name="Keren-Paz A."/>
            <person name="Hausser J."/>
            <person name="Olender T."/>
            <person name="Cytryn E."/>
            <person name="Kolodkin-Gal I."/>
        </authorList>
    </citation>
    <scope>NUCLEOTIDE SEQUENCE [LARGE SCALE GENOMIC DNA]</scope>
    <source>
        <strain evidence="1 2">I32</strain>
    </source>
</reference>
<accession>A0A9X8ZYB6</accession>
<dbReference type="InterPro" id="IPR050728">
    <property type="entry name" value="Zinc_Metalloprotease_M4"/>
</dbReference>
<proteinExistence type="predicted"/>